<keyword evidence="4" id="KW-1185">Reference proteome</keyword>
<accession>A0A0P1MKA4</accession>
<proteinExistence type="predicted"/>
<sequence>MVFGIFILSFLFLPINFAYGQCGDKEAYKFLGVRFDDNIFDSRYISLEGNGDFLSGGFIDTTRYTRGKDSTNRIAFKRNRVYVGVGDPYLINLGFRYRLSKSWFVEMESPTFPLPMAFAFGASTKRYVNPSNFIFFDVEAKIVAGYDLLPYHRFTSLSFFSPSPRFGVGLVGGLDIGTKVDFLLYLRLGIIYQSGYGTPYVQYGLGWNF</sequence>
<accession>A0A0P1LY87</accession>
<evidence type="ECO:0000313" key="1">
    <source>
        <dbReference type="EMBL" id="CUS95340.1"/>
    </source>
</evidence>
<protein>
    <submittedName>
        <fullName evidence="2">Uncharacterized protein</fullName>
    </submittedName>
</protein>
<evidence type="ECO:0000313" key="4">
    <source>
        <dbReference type="Proteomes" id="UP000182200"/>
    </source>
</evidence>
<accession>A0A0N7MT49</accession>
<accession>A0A0P1MD01</accession>
<reference evidence="1 4" key="2">
    <citation type="submission" date="2015-11" db="EMBL/GenBank/DDBJ databases">
        <authorList>
            <person name="Varghese N."/>
        </authorList>
    </citation>
    <scope>NUCLEOTIDE SEQUENCE [LARGE SCALE GENOMIC DNA]</scope>
    <source>
        <strain evidence="1 4">JGI-8</strain>
    </source>
</reference>
<accession>A0A0P1MEG3</accession>
<name>A0A0P1MEG3_9BACT</name>
<accession>A0A0P1LYN9</accession>
<dbReference type="Proteomes" id="UP000182200">
    <property type="component" value="Unassembled WGS sequence"/>
</dbReference>
<dbReference type="Proteomes" id="UP000182011">
    <property type="component" value="Unassembled WGS sequence"/>
</dbReference>
<evidence type="ECO:0000313" key="3">
    <source>
        <dbReference type="Proteomes" id="UP000182011"/>
    </source>
</evidence>
<dbReference type="STRING" id="1633631.GCA_001442925_00252"/>
<organism evidence="2 3">
    <name type="scientific">Candidatus Kryptonium thompsonii</name>
    <dbReference type="NCBI Taxonomy" id="1633631"/>
    <lineage>
        <taxon>Bacteria</taxon>
        <taxon>Pseudomonadati</taxon>
        <taxon>Candidatus Kryptoniota</taxon>
        <taxon>Candidatus Kryptonium</taxon>
    </lineage>
</organism>
<accession>A0A0P1MIF8</accession>
<reference evidence="2 3" key="1">
    <citation type="submission" date="2015-11" db="EMBL/GenBank/DDBJ databases">
        <authorList>
            <person name="Zhang Y."/>
            <person name="Guo Z."/>
        </authorList>
    </citation>
    <scope>NUCLEOTIDE SEQUENCE [LARGE SCALE GENOMIC DNA]</scope>
    <source>
        <strain evidence="2">JGI-4</strain>
    </source>
</reference>
<accession>A0A0P1MIC6</accession>
<dbReference type="AlphaFoldDB" id="A0A0P1MEG3"/>
<dbReference type="EMBL" id="CZVI01000070">
    <property type="protein sequence ID" value="CUS95340.1"/>
    <property type="molecule type" value="Genomic_DNA"/>
</dbReference>
<dbReference type="EMBL" id="FAOP01000002">
    <property type="protein sequence ID" value="CUU01346.1"/>
    <property type="molecule type" value="Genomic_DNA"/>
</dbReference>
<accession>A0A0S4MQK9</accession>
<gene>
    <name evidence="2" type="ORF">JGI4_00250</name>
    <name evidence="1" type="ORF">JGI8_02145</name>
</gene>
<evidence type="ECO:0000313" key="2">
    <source>
        <dbReference type="EMBL" id="CUU01346.1"/>
    </source>
</evidence>
<accession>A0A0P1N0B5</accession>
<accession>A0A0N7MXY8</accession>